<name>A0ABR7E7S4_9BACT</name>
<feature type="transmembrane region" description="Helical" evidence="5">
    <location>
        <begin position="343"/>
        <end position="364"/>
    </location>
</feature>
<dbReference type="SUPFAM" id="SSF48452">
    <property type="entry name" value="TPR-like"/>
    <property type="match status" value="1"/>
</dbReference>
<feature type="transmembrane region" description="Helical" evidence="5">
    <location>
        <begin position="98"/>
        <end position="115"/>
    </location>
</feature>
<comment type="subcellular location">
    <subcellularLocation>
        <location evidence="1">Membrane</location>
        <topology evidence="1">Multi-pass membrane protein</topology>
    </subcellularLocation>
</comment>
<keyword evidence="4 5" id="KW-0472">Membrane</keyword>
<proteinExistence type="predicted"/>
<dbReference type="Gene3D" id="1.25.40.10">
    <property type="entry name" value="Tetratricopeptide repeat domain"/>
    <property type="match status" value="1"/>
</dbReference>
<feature type="transmembrane region" description="Helical" evidence="5">
    <location>
        <begin position="434"/>
        <end position="452"/>
    </location>
</feature>
<feature type="transmembrane region" description="Helical" evidence="5">
    <location>
        <begin position="122"/>
        <end position="144"/>
    </location>
</feature>
<feature type="domain" description="O-antigen ligase-related" evidence="6">
    <location>
        <begin position="203"/>
        <end position="356"/>
    </location>
</feature>
<evidence type="ECO:0000313" key="7">
    <source>
        <dbReference type="EMBL" id="MBC5645812.1"/>
    </source>
</evidence>
<evidence type="ECO:0000256" key="2">
    <source>
        <dbReference type="ARBA" id="ARBA00022692"/>
    </source>
</evidence>
<feature type="transmembrane region" description="Helical" evidence="5">
    <location>
        <begin position="164"/>
        <end position="182"/>
    </location>
</feature>
<feature type="transmembrane region" description="Helical" evidence="5">
    <location>
        <begin position="250"/>
        <end position="273"/>
    </location>
</feature>
<comment type="caution">
    <text evidence="7">The sequence shown here is derived from an EMBL/GenBank/DDBJ whole genome shotgun (WGS) entry which is preliminary data.</text>
</comment>
<evidence type="ECO:0000256" key="5">
    <source>
        <dbReference type="SAM" id="Phobius"/>
    </source>
</evidence>
<sequence length="616" mass="68472">MKYRQYISYSLLAISGVFLLCTVFATDTGLANGLVTGKVLWFHLAMLLLAACSLVAAVLTKPAKPFVFSVADGLVLVLAVIVALTYNRLLDPEPEKMLFGGQLVVLWFLLRFILTGWPQLQLFFLAVVVATGGIEAVSGMRQLHGFEGSNHSLFRLTGDFYNPGPYSGYLAIVLPVCLWMILEWGKEKRAHSHASLRYLGWIGLLAIIVVLPAGMSRTAWIAAAVSCGWVYWVQRIGWEKTKKYMDGNRTLTIVSSILILISIAGALAGIYLLKKDSANGRLLLWKVTGQAIREQPWTGTGTGGFPAAYAEAQAEYFTSGKASETEMMVAGCPEYGFNEFLQIGLEQGLVGLMVFVLLLSYSLFRGVKNRQAGAAGGILALMVFSLASYPLQLPEFWVVLVVLMGVANSNTPVDADISVDANTPPTPSREGRKILSVTMIGILVICCGWIFWQQKGYYEGYKKWNTLKMLYNSKAYEAAGEGYEKLVPLMGHKPELLFEAAQCLSKSERFEEANRLLERAMKLSGDPMIHYIAAKNEQSMGNYQKAENLLLHAIDMLPERIYPYYLLTKLYSEPTFFQEDKFIKAADAVLKKEPKVKSTAIREMREEVKILIQNRK</sequence>
<dbReference type="InterPro" id="IPR007016">
    <property type="entry name" value="O-antigen_ligase-rel_domated"/>
</dbReference>
<keyword evidence="7" id="KW-0436">Ligase</keyword>
<feature type="transmembrane region" description="Helical" evidence="5">
    <location>
        <begin position="194"/>
        <end position="213"/>
    </location>
</feature>
<feature type="transmembrane region" description="Helical" evidence="5">
    <location>
        <begin position="66"/>
        <end position="86"/>
    </location>
</feature>
<gene>
    <name evidence="7" type="ORF">H8S77_23335</name>
</gene>
<evidence type="ECO:0000313" key="8">
    <source>
        <dbReference type="Proteomes" id="UP000644010"/>
    </source>
</evidence>
<dbReference type="RefSeq" id="WP_186961420.1">
    <property type="nucleotide sequence ID" value="NZ_JACOOI010000038.1"/>
</dbReference>
<organism evidence="7 8">
    <name type="scientific">Parabacteroides segnis</name>
    <dbReference type="NCBI Taxonomy" id="2763058"/>
    <lineage>
        <taxon>Bacteria</taxon>
        <taxon>Pseudomonadati</taxon>
        <taxon>Bacteroidota</taxon>
        <taxon>Bacteroidia</taxon>
        <taxon>Bacteroidales</taxon>
        <taxon>Tannerellaceae</taxon>
        <taxon>Parabacteroides</taxon>
    </lineage>
</organism>
<keyword evidence="8" id="KW-1185">Reference proteome</keyword>
<evidence type="ECO:0000259" key="6">
    <source>
        <dbReference type="Pfam" id="PF04932"/>
    </source>
</evidence>
<dbReference type="GO" id="GO:0016874">
    <property type="term" value="F:ligase activity"/>
    <property type="evidence" value="ECO:0007669"/>
    <property type="project" value="UniProtKB-KW"/>
</dbReference>
<evidence type="ECO:0000256" key="4">
    <source>
        <dbReference type="ARBA" id="ARBA00023136"/>
    </source>
</evidence>
<dbReference type="PANTHER" id="PTHR37422:SF13">
    <property type="entry name" value="LIPOPOLYSACCHARIDE BIOSYNTHESIS PROTEIN PA4999-RELATED"/>
    <property type="match status" value="1"/>
</dbReference>
<dbReference type="Pfam" id="PF04932">
    <property type="entry name" value="Wzy_C"/>
    <property type="match status" value="1"/>
</dbReference>
<dbReference type="Proteomes" id="UP000644010">
    <property type="component" value="Unassembled WGS sequence"/>
</dbReference>
<accession>A0ABR7E7S4</accession>
<dbReference type="InterPro" id="IPR051533">
    <property type="entry name" value="WaaL-like"/>
</dbReference>
<evidence type="ECO:0000256" key="3">
    <source>
        <dbReference type="ARBA" id="ARBA00022989"/>
    </source>
</evidence>
<keyword evidence="2 5" id="KW-0812">Transmembrane</keyword>
<feature type="transmembrane region" description="Helical" evidence="5">
    <location>
        <begin position="41"/>
        <end position="59"/>
    </location>
</feature>
<evidence type="ECO:0000256" key="1">
    <source>
        <dbReference type="ARBA" id="ARBA00004141"/>
    </source>
</evidence>
<feature type="transmembrane region" description="Helical" evidence="5">
    <location>
        <begin position="371"/>
        <end position="390"/>
    </location>
</feature>
<reference evidence="7 8" key="1">
    <citation type="submission" date="2020-08" db="EMBL/GenBank/DDBJ databases">
        <title>Genome public.</title>
        <authorList>
            <person name="Liu C."/>
            <person name="Sun Q."/>
        </authorList>
    </citation>
    <scope>NUCLEOTIDE SEQUENCE [LARGE SCALE GENOMIC DNA]</scope>
    <source>
        <strain evidence="7 8">BX2</strain>
    </source>
</reference>
<protein>
    <submittedName>
        <fullName evidence="7">O-antigen ligase family protein</fullName>
    </submittedName>
</protein>
<feature type="transmembrane region" description="Helical" evidence="5">
    <location>
        <begin position="219"/>
        <end position="238"/>
    </location>
</feature>
<keyword evidence="3 5" id="KW-1133">Transmembrane helix</keyword>
<dbReference type="PANTHER" id="PTHR37422">
    <property type="entry name" value="TEICHURONIC ACID BIOSYNTHESIS PROTEIN TUAE"/>
    <property type="match status" value="1"/>
</dbReference>
<dbReference type="InterPro" id="IPR011990">
    <property type="entry name" value="TPR-like_helical_dom_sf"/>
</dbReference>
<dbReference type="EMBL" id="JACOOI010000038">
    <property type="protein sequence ID" value="MBC5645812.1"/>
    <property type="molecule type" value="Genomic_DNA"/>
</dbReference>